<feature type="compositionally biased region" description="Low complexity" evidence="1">
    <location>
        <begin position="51"/>
        <end position="65"/>
    </location>
</feature>
<feature type="compositionally biased region" description="Basic residues" evidence="1">
    <location>
        <begin position="16"/>
        <end position="30"/>
    </location>
</feature>
<organism evidence="2">
    <name type="scientific">uncultured Sphingomonadaceae bacterium</name>
    <dbReference type="NCBI Taxonomy" id="169976"/>
    <lineage>
        <taxon>Bacteria</taxon>
        <taxon>Pseudomonadati</taxon>
        <taxon>Pseudomonadota</taxon>
        <taxon>Alphaproteobacteria</taxon>
        <taxon>Sphingomonadales</taxon>
        <taxon>Sphingomonadaceae</taxon>
        <taxon>environmental samples</taxon>
    </lineage>
</organism>
<protein>
    <submittedName>
        <fullName evidence="2">Uncharacterized protein</fullName>
    </submittedName>
</protein>
<evidence type="ECO:0000313" key="2">
    <source>
        <dbReference type="EMBL" id="CAA9539505.1"/>
    </source>
</evidence>
<proteinExistence type="predicted"/>
<sequence>DRHAPGSPVQQPRQPAFRRGRAATRRRRPVQGRGEDQCRGVQPVRRLDPRAGWQDDGPPGPAADDQAVRAGRGLVPRRGREGGQRAARDGCL</sequence>
<feature type="region of interest" description="Disordered" evidence="1">
    <location>
        <begin position="1"/>
        <end position="92"/>
    </location>
</feature>
<gene>
    <name evidence="2" type="ORF">AVDCRST_MAG91-3710</name>
</gene>
<feature type="non-terminal residue" evidence="2">
    <location>
        <position position="92"/>
    </location>
</feature>
<feature type="non-terminal residue" evidence="2">
    <location>
        <position position="1"/>
    </location>
</feature>
<feature type="compositionally biased region" description="Basic and acidic residues" evidence="1">
    <location>
        <begin position="78"/>
        <end position="92"/>
    </location>
</feature>
<evidence type="ECO:0000256" key="1">
    <source>
        <dbReference type="SAM" id="MobiDB-lite"/>
    </source>
</evidence>
<reference evidence="2" key="1">
    <citation type="submission" date="2020-02" db="EMBL/GenBank/DDBJ databases">
        <authorList>
            <person name="Meier V. D."/>
        </authorList>
    </citation>
    <scope>NUCLEOTIDE SEQUENCE</scope>
    <source>
        <strain evidence="2">AVDCRST_MAG91</strain>
    </source>
</reference>
<dbReference type="EMBL" id="CADCVX010000647">
    <property type="protein sequence ID" value="CAA9539505.1"/>
    <property type="molecule type" value="Genomic_DNA"/>
</dbReference>
<accession>A0A6J4U6J2</accession>
<dbReference type="AlphaFoldDB" id="A0A6J4U6J2"/>
<name>A0A6J4U6J2_9SPHN</name>